<gene>
    <name evidence="1" type="ORF">FH608_039135</name>
</gene>
<keyword evidence="2" id="KW-1185">Reference proteome</keyword>
<evidence type="ECO:0000313" key="2">
    <source>
        <dbReference type="Proteomes" id="UP000312512"/>
    </source>
</evidence>
<name>A0A5C4VMQ5_9ACTN</name>
<dbReference type="RefSeq" id="WP_139635461.1">
    <property type="nucleotide sequence ID" value="NZ_CP045572.1"/>
</dbReference>
<proteinExistence type="predicted"/>
<reference evidence="1 2" key="1">
    <citation type="submission" date="2019-10" db="EMBL/GenBank/DDBJ databases">
        <title>Nonomuraea sp. nov., isolated from Phyllanthus amarus.</title>
        <authorList>
            <person name="Klykleung N."/>
            <person name="Tanasupawat S."/>
        </authorList>
    </citation>
    <scope>NUCLEOTIDE SEQUENCE [LARGE SCALE GENOMIC DNA]</scope>
    <source>
        <strain evidence="1 2">PA1-10</strain>
    </source>
</reference>
<organism evidence="1 2">
    <name type="scientific">Nonomuraea phyllanthi</name>
    <dbReference type="NCBI Taxonomy" id="2219224"/>
    <lineage>
        <taxon>Bacteria</taxon>
        <taxon>Bacillati</taxon>
        <taxon>Actinomycetota</taxon>
        <taxon>Actinomycetes</taxon>
        <taxon>Streptosporangiales</taxon>
        <taxon>Streptosporangiaceae</taxon>
        <taxon>Nonomuraea</taxon>
    </lineage>
</organism>
<comment type="caution">
    <text evidence="1">The sequence shown here is derived from an EMBL/GenBank/DDBJ whole genome shotgun (WGS) entry which is preliminary data.</text>
</comment>
<accession>A0A5C4VMQ5</accession>
<protein>
    <submittedName>
        <fullName evidence="1">Uncharacterized protein</fullName>
    </submittedName>
</protein>
<accession>A0A5P9Z2F6</accession>
<sequence>MNALWLATGDHRRLFHDKDTGMSPHSGRPTPETLAWHNTSSEKALLSVRSALIFTIATVIGVAVGALGLWAGFSVPELIIAACAAFGSAVAFLNAIIG</sequence>
<evidence type="ECO:0000313" key="1">
    <source>
        <dbReference type="EMBL" id="KAB8189607.1"/>
    </source>
</evidence>
<dbReference type="EMBL" id="VDLX02000019">
    <property type="protein sequence ID" value="KAB8189607.1"/>
    <property type="molecule type" value="Genomic_DNA"/>
</dbReference>
<dbReference type="AlphaFoldDB" id="A0A5C4VMQ5"/>
<dbReference type="Proteomes" id="UP000312512">
    <property type="component" value="Unassembled WGS sequence"/>
</dbReference>